<accession>A0A6N4R7P7</accession>
<proteinExistence type="predicted"/>
<dbReference type="Proteomes" id="UP000320948">
    <property type="component" value="Unassembled WGS sequence"/>
</dbReference>
<keyword evidence="1" id="KW-1133">Transmembrane helix</keyword>
<evidence type="ECO:0000313" key="2">
    <source>
        <dbReference type="EMBL" id="TKW60394.1"/>
    </source>
</evidence>
<gene>
    <name evidence="2" type="ORF">DI628_05620</name>
</gene>
<dbReference type="AlphaFoldDB" id="A0A6N4R7P7"/>
<name>A0A6N4R7P7_BLAVI</name>
<comment type="caution">
    <text evidence="2">The sequence shown here is derived from an EMBL/GenBank/DDBJ whole genome shotgun (WGS) entry which is preliminary data.</text>
</comment>
<keyword evidence="1" id="KW-0812">Transmembrane</keyword>
<evidence type="ECO:0000313" key="3">
    <source>
        <dbReference type="Proteomes" id="UP000320948"/>
    </source>
</evidence>
<feature type="transmembrane region" description="Helical" evidence="1">
    <location>
        <begin position="5"/>
        <end position="24"/>
    </location>
</feature>
<feature type="transmembrane region" description="Helical" evidence="1">
    <location>
        <begin position="84"/>
        <end position="102"/>
    </location>
</feature>
<sequence length="115" mass="12888">MFGKILYVIVFLLISYGLHMAYAFQLEKAFLPFLGSLAFVMALISVLIDQALFVGQPITAHHYRIMIWFMIFAAVTIVPSDMPVLGYLSAVTIVVLGMLYLARVLQEDDPDEDLA</sequence>
<organism evidence="2 3">
    <name type="scientific">Blastochloris viridis</name>
    <name type="common">Rhodopseudomonas viridis</name>
    <dbReference type="NCBI Taxonomy" id="1079"/>
    <lineage>
        <taxon>Bacteria</taxon>
        <taxon>Pseudomonadati</taxon>
        <taxon>Pseudomonadota</taxon>
        <taxon>Alphaproteobacteria</taxon>
        <taxon>Hyphomicrobiales</taxon>
        <taxon>Blastochloridaceae</taxon>
        <taxon>Blastochloris</taxon>
    </lineage>
</organism>
<evidence type="ECO:0000256" key="1">
    <source>
        <dbReference type="SAM" id="Phobius"/>
    </source>
</evidence>
<protein>
    <submittedName>
        <fullName evidence="2">Uncharacterized protein</fullName>
    </submittedName>
</protein>
<feature type="transmembrane region" description="Helical" evidence="1">
    <location>
        <begin position="30"/>
        <end position="48"/>
    </location>
</feature>
<keyword evidence="1" id="KW-0472">Membrane</keyword>
<dbReference type="EMBL" id="VAFM01000002">
    <property type="protein sequence ID" value="TKW60394.1"/>
    <property type="molecule type" value="Genomic_DNA"/>
</dbReference>
<feature type="transmembrane region" description="Helical" evidence="1">
    <location>
        <begin position="60"/>
        <end position="78"/>
    </location>
</feature>
<reference evidence="2 3" key="1">
    <citation type="journal article" date="2017" name="Nat. Commun.">
        <title>In situ click chemistry generation of cyclooxygenase-2 inhibitors.</title>
        <authorList>
            <person name="Bhardwaj A."/>
            <person name="Kaur J."/>
            <person name="Wuest M."/>
            <person name="Wuest F."/>
        </authorList>
    </citation>
    <scope>NUCLEOTIDE SEQUENCE [LARGE SCALE GENOMIC DNA]</scope>
    <source>
        <strain evidence="2">S2_018_000_R2_106</strain>
    </source>
</reference>